<gene>
    <name evidence="1" type="ORF">RVR_5798</name>
</gene>
<proteinExistence type="predicted"/>
<organism evidence="1 2">
    <name type="scientific">Actinacidiphila reveromycinica</name>
    <dbReference type="NCBI Taxonomy" id="659352"/>
    <lineage>
        <taxon>Bacteria</taxon>
        <taxon>Bacillati</taxon>
        <taxon>Actinomycetota</taxon>
        <taxon>Actinomycetes</taxon>
        <taxon>Kitasatosporales</taxon>
        <taxon>Streptomycetaceae</taxon>
        <taxon>Actinacidiphila</taxon>
    </lineage>
</organism>
<dbReference type="KEGG" id="arev:RVR_5798"/>
<name>A0A7U3UUS5_9ACTN</name>
<accession>A0A7U3UUS5</accession>
<dbReference type="RefSeq" id="WP_202235272.1">
    <property type="nucleotide sequence ID" value="NZ_AP018365.1"/>
</dbReference>
<dbReference type="Proteomes" id="UP000595703">
    <property type="component" value="Chromosome"/>
</dbReference>
<dbReference type="AlphaFoldDB" id="A0A7U3UUS5"/>
<keyword evidence="2" id="KW-1185">Reference proteome</keyword>
<reference evidence="1 2" key="2">
    <citation type="journal article" date="2011" name="J. Antibiot.">
        <title>Furaquinocins I and J: novel polyketide isoprenoid hybrid compounds from Streptomyces reveromyceticus SN-593.</title>
        <authorList>
            <person name="Panthee S."/>
            <person name="Takahashi S."/>
            <person name="Takagi H."/>
            <person name="Nogawa T."/>
            <person name="Oowada E."/>
            <person name="Uramoto M."/>
            <person name="Osada H."/>
        </authorList>
    </citation>
    <scope>NUCLEOTIDE SEQUENCE [LARGE SCALE GENOMIC DNA]</scope>
    <source>
        <strain evidence="1 2">SN-593</strain>
    </source>
</reference>
<reference evidence="1 2" key="4">
    <citation type="journal article" date="2020" name="Sci. Rep.">
        <title>beta-carboline chemical signals induce reveromycin production through a LuxR family regulator in Streptomyces sp. SN-593.</title>
        <authorList>
            <person name="Panthee S."/>
            <person name="Kito N."/>
            <person name="Hayashi T."/>
            <person name="Shimizu T."/>
            <person name="Ishikawa J."/>
            <person name="Hamamoto H."/>
            <person name="Osada H."/>
            <person name="Takahashi S."/>
        </authorList>
    </citation>
    <scope>NUCLEOTIDE SEQUENCE [LARGE SCALE GENOMIC DNA]</scope>
    <source>
        <strain evidence="1 2">SN-593</strain>
    </source>
</reference>
<reference evidence="1 2" key="1">
    <citation type="journal article" date="2010" name="J. Bacteriol.">
        <title>Biochemical characterization of a novel indole prenyltransferase from Streptomyces sp. SN-593.</title>
        <authorList>
            <person name="Takahashi S."/>
            <person name="Takagi H."/>
            <person name="Toyoda A."/>
            <person name="Uramoto M."/>
            <person name="Nogawa T."/>
            <person name="Ueki M."/>
            <person name="Sakaki Y."/>
            <person name="Osada H."/>
        </authorList>
    </citation>
    <scope>NUCLEOTIDE SEQUENCE [LARGE SCALE GENOMIC DNA]</scope>
    <source>
        <strain evidence="1 2">SN-593</strain>
    </source>
</reference>
<protein>
    <submittedName>
        <fullName evidence="1">Uncharacterized protein</fullName>
    </submittedName>
</protein>
<evidence type="ECO:0000313" key="2">
    <source>
        <dbReference type="Proteomes" id="UP000595703"/>
    </source>
</evidence>
<reference evidence="1 2" key="3">
    <citation type="journal article" date="2011" name="Nat. Chem. Biol.">
        <title>Reveromycin A biosynthesis uses RevG and RevJ for stereospecific spiroacetal formation.</title>
        <authorList>
            <person name="Takahashi S."/>
            <person name="Toyoda A."/>
            <person name="Sekiyama Y."/>
            <person name="Takagi H."/>
            <person name="Nogawa T."/>
            <person name="Uramoto M."/>
            <person name="Suzuki R."/>
            <person name="Koshino H."/>
            <person name="Kumano T."/>
            <person name="Panthee S."/>
            <person name="Dairi T."/>
            <person name="Ishikawa J."/>
            <person name="Ikeda H."/>
            <person name="Sakaki Y."/>
            <person name="Osada H."/>
        </authorList>
    </citation>
    <scope>NUCLEOTIDE SEQUENCE [LARGE SCALE GENOMIC DNA]</scope>
    <source>
        <strain evidence="1 2">SN-593</strain>
    </source>
</reference>
<sequence length="109" mass="12155">MNETRPDTAAKATPTGEATLTSSVHNLLAAIRDALDVPLPGVEDADERRFCWLMDDRRSAIYSTLNAILNSPTPQIHDADTAYIRRRIEDRPVTYTVWQDPDQTDGSAK</sequence>
<evidence type="ECO:0000313" key="1">
    <source>
        <dbReference type="EMBL" id="BBA99257.1"/>
    </source>
</evidence>
<dbReference type="EMBL" id="AP018365">
    <property type="protein sequence ID" value="BBA99257.1"/>
    <property type="molecule type" value="Genomic_DNA"/>
</dbReference>